<dbReference type="Gene3D" id="2.120.10.80">
    <property type="entry name" value="Kelch-type beta propeller"/>
    <property type="match status" value="1"/>
</dbReference>
<dbReference type="EMBL" id="CAMXCT010003446">
    <property type="protein sequence ID" value="CAI4004489.1"/>
    <property type="molecule type" value="Genomic_DNA"/>
</dbReference>
<reference evidence="3" key="2">
    <citation type="submission" date="2024-04" db="EMBL/GenBank/DDBJ databases">
        <authorList>
            <person name="Chen Y."/>
            <person name="Shah S."/>
            <person name="Dougan E. K."/>
            <person name="Thang M."/>
            <person name="Chan C."/>
        </authorList>
    </citation>
    <scope>NUCLEOTIDE SEQUENCE [LARGE SCALE GENOMIC DNA]</scope>
</reference>
<feature type="transmembrane region" description="Helical" evidence="1">
    <location>
        <begin position="240"/>
        <end position="258"/>
    </location>
</feature>
<feature type="transmembrane region" description="Helical" evidence="1">
    <location>
        <begin position="415"/>
        <end position="433"/>
    </location>
</feature>
<dbReference type="EMBL" id="CAMXCT030003446">
    <property type="protein sequence ID" value="CAL4791801.1"/>
    <property type="molecule type" value="Genomic_DNA"/>
</dbReference>
<feature type="transmembrane region" description="Helical" evidence="1">
    <location>
        <begin position="439"/>
        <end position="460"/>
    </location>
</feature>
<proteinExistence type="predicted"/>
<evidence type="ECO:0000313" key="4">
    <source>
        <dbReference type="Proteomes" id="UP001152797"/>
    </source>
</evidence>
<dbReference type="SUPFAM" id="SSF117281">
    <property type="entry name" value="Kelch motif"/>
    <property type="match status" value="1"/>
</dbReference>
<dbReference type="EMBL" id="CAMXCT020003446">
    <property type="protein sequence ID" value="CAL1157864.1"/>
    <property type="molecule type" value="Genomic_DNA"/>
</dbReference>
<keyword evidence="1" id="KW-0812">Transmembrane</keyword>
<protein>
    <submittedName>
        <fullName evidence="2">Uncharacterized protein</fullName>
    </submittedName>
</protein>
<feature type="transmembrane region" description="Helical" evidence="1">
    <location>
        <begin position="496"/>
        <end position="518"/>
    </location>
</feature>
<gene>
    <name evidence="2" type="ORF">C1SCF055_LOCUS30273</name>
</gene>
<feature type="transmembrane region" description="Helical" evidence="1">
    <location>
        <begin position="312"/>
        <end position="333"/>
    </location>
</feature>
<keyword evidence="4" id="KW-1185">Reference proteome</keyword>
<keyword evidence="1" id="KW-0472">Membrane</keyword>
<evidence type="ECO:0000256" key="1">
    <source>
        <dbReference type="SAM" id="Phobius"/>
    </source>
</evidence>
<feature type="transmembrane region" description="Helical" evidence="1">
    <location>
        <begin position="371"/>
        <end position="394"/>
    </location>
</feature>
<name>A0A9P1D659_9DINO</name>
<feature type="transmembrane region" description="Helical" evidence="1">
    <location>
        <begin position="177"/>
        <end position="193"/>
    </location>
</feature>
<dbReference type="InterPro" id="IPR015915">
    <property type="entry name" value="Kelch-typ_b-propeller"/>
</dbReference>
<organism evidence="2">
    <name type="scientific">Cladocopium goreaui</name>
    <dbReference type="NCBI Taxonomy" id="2562237"/>
    <lineage>
        <taxon>Eukaryota</taxon>
        <taxon>Sar</taxon>
        <taxon>Alveolata</taxon>
        <taxon>Dinophyceae</taxon>
        <taxon>Suessiales</taxon>
        <taxon>Symbiodiniaceae</taxon>
        <taxon>Cladocopium</taxon>
    </lineage>
</organism>
<feature type="transmembrane region" description="Helical" evidence="1">
    <location>
        <begin position="213"/>
        <end position="233"/>
    </location>
</feature>
<reference evidence="2" key="1">
    <citation type="submission" date="2022-10" db="EMBL/GenBank/DDBJ databases">
        <authorList>
            <person name="Chen Y."/>
            <person name="Dougan E. K."/>
            <person name="Chan C."/>
            <person name="Rhodes N."/>
            <person name="Thang M."/>
        </authorList>
    </citation>
    <scope>NUCLEOTIDE SEQUENCE</scope>
</reference>
<dbReference type="Proteomes" id="UP001152797">
    <property type="component" value="Unassembled WGS sequence"/>
</dbReference>
<keyword evidence="1" id="KW-1133">Transmembrane helix</keyword>
<evidence type="ECO:0000313" key="3">
    <source>
        <dbReference type="EMBL" id="CAL1157864.1"/>
    </source>
</evidence>
<accession>A0A9P1D659</accession>
<feature type="transmembrane region" description="Helical" evidence="1">
    <location>
        <begin position="270"/>
        <end position="300"/>
    </location>
</feature>
<sequence>MWVFGGRGGVSVGYDELYYLHFKAERWSKIEAAQVSSFGRYGHSAVVDESLRMWIYGYGGLSYEGDWYYLELKARPDDLNIFDCQQHFNPFNHLESVNLHNIHNIHSIPNAHNVHDVHNLHNVHRSKAKAVQSDPRSKATGVAMGSCHGRAAAKWWEETTAPHVLSSPWVRFPLGRVLRGTFMVVTFVVWLDATFLRGGTVSYLDPELSDSTILPLALILVWYFWVASLWFFYTSSWESLSGSLLFALGATISTWTMVQDYWVASSLGSVYALVLLLNCSVHPLALLPNNLFGVFWVIFMSTETDHFEFDPVYFPLELYSLSSAWICLVAFTWDFTLRVKTYLAVMEATESAEQRTATSDRSDIADPFRRSLGACCLVLVAGVNNWFFWAWVLWIKKQQDSDGSFHYWKNHLPTCTMAAPFLGLACISLVPFLRKSCAVDVAMAMFGCLPATMLLLDWVVALRSAHPRDDPMFYSFARSLYGFCVSQQLYSMQMLLNFGTHPFICLPVTLIFVGFNLIPSTFWMNSVIETRLGTLLSCLQMVSHAMNYFPRKAALAAAAPREHEEHNTAVNSMQLAEL</sequence>
<evidence type="ECO:0000313" key="2">
    <source>
        <dbReference type="EMBL" id="CAI4004489.1"/>
    </source>
</evidence>
<comment type="caution">
    <text evidence="2">The sequence shown here is derived from an EMBL/GenBank/DDBJ whole genome shotgun (WGS) entry which is preliminary data.</text>
</comment>
<dbReference type="AlphaFoldDB" id="A0A9P1D659"/>